<dbReference type="PANTHER" id="PTHR43179">
    <property type="entry name" value="RHAMNOSYLTRANSFERASE WBBL"/>
    <property type="match status" value="1"/>
</dbReference>
<dbReference type="SUPFAM" id="SSF53448">
    <property type="entry name" value="Nucleotide-diphospho-sugar transferases"/>
    <property type="match status" value="1"/>
</dbReference>
<protein>
    <submittedName>
        <fullName evidence="2">Glycosyl transferase, family 2</fullName>
    </submittedName>
</protein>
<comment type="caution">
    <text evidence="2">The sequence shown here is derived from an EMBL/GenBank/DDBJ whole genome shotgun (WGS) entry which is preliminary data.</text>
</comment>
<accession>A0A0G0V1S9</accession>
<proteinExistence type="predicted"/>
<dbReference type="AlphaFoldDB" id="A0A0G0V1S9"/>
<evidence type="ECO:0000313" key="2">
    <source>
        <dbReference type="EMBL" id="KKR94884.1"/>
    </source>
</evidence>
<dbReference type="EMBL" id="LCAN01000002">
    <property type="protein sequence ID" value="KKR94884.1"/>
    <property type="molecule type" value="Genomic_DNA"/>
</dbReference>
<dbReference type="PANTHER" id="PTHR43179:SF11">
    <property type="entry name" value="GLYCOSYL TRANSFERASE"/>
    <property type="match status" value="1"/>
</dbReference>
<dbReference type="GO" id="GO:0016740">
    <property type="term" value="F:transferase activity"/>
    <property type="evidence" value="ECO:0007669"/>
    <property type="project" value="UniProtKB-KW"/>
</dbReference>
<keyword evidence="2" id="KW-0808">Transferase</keyword>
<dbReference type="InterPro" id="IPR029044">
    <property type="entry name" value="Nucleotide-diphossugar_trans"/>
</dbReference>
<sequence>MTVSIVIPNYNGEKLINKNLANVIQVIKGPARIALARNASRNDASGTQSVAGGSSDQRIKEIIIVDDASKDGSIETISKQQTANRNLTIILLQNKKNLGFSSTVNRGIETATGDVVVLLNTDVVPEENFLKAALPHFNDPLVFAVGFLDKSIEGNKTIKRGRGIGYWNRGFVLHKRGEVDQTDTFWVSCGSGAFRRDIWNKLNGLDELYNPFYWEDIDLSYRAQKSGYRIIFEPKSIVIHEHGMGSIKSHYSDKQVTTIAYRNQFYFVWKNITDGNLLLSHFFWLPNHIFHALLVNDTVFFSALFQAILHLPTVILHRRRQKKLYKRSDIELLTSPSEQD</sequence>
<reference evidence="2 3" key="1">
    <citation type="journal article" date="2015" name="Nature">
        <title>rRNA introns, odd ribosomes, and small enigmatic genomes across a large radiation of phyla.</title>
        <authorList>
            <person name="Brown C.T."/>
            <person name="Hug L.A."/>
            <person name="Thomas B.C."/>
            <person name="Sharon I."/>
            <person name="Castelle C.J."/>
            <person name="Singh A."/>
            <person name="Wilkins M.J."/>
            <person name="Williams K.H."/>
            <person name="Banfield J.F."/>
        </authorList>
    </citation>
    <scope>NUCLEOTIDE SEQUENCE [LARGE SCALE GENOMIC DNA]</scope>
</reference>
<organism evidence="2 3">
    <name type="scientific">Candidatus Roizmanbacteria bacterium GW2011_GWA1_41_13</name>
    <dbReference type="NCBI Taxonomy" id="1618474"/>
    <lineage>
        <taxon>Bacteria</taxon>
        <taxon>Candidatus Roizmaniibacteriota</taxon>
    </lineage>
</organism>
<dbReference type="Pfam" id="PF00535">
    <property type="entry name" value="Glycos_transf_2"/>
    <property type="match status" value="1"/>
</dbReference>
<evidence type="ECO:0000259" key="1">
    <source>
        <dbReference type="Pfam" id="PF00535"/>
    </source>
</evidence>
<dbReference type="Proteomes" id="UP000034961">
    <property type="component" value="Unassembled WGS sequence"/>
</dbReference>
<dbReference type="InterPro" id="IPR001173">
    <property type="entry name" value="Glyco_trans_2-like"/>
</dbReference>
<dbReference type="Gene3D" id="3.90.550.10">
    <property type="entry name" value="Spore Coat Polysaccharide Biosynthesis Protein SpsA, Chain A"/>
    <property type="match status" value="1"/>
</dbReference>
<name>A0A0G0V1S9_9BACT</name>
<evidence type="ECO:0000313" key="3">
    <source>
        <dbReference type="Proteomes" id="UP000034961"/>
    </source>
</evidence>
<feature type="domain" description="Glycosyltransferase 2-like" evidence="1">
    <location>
        <begin position="59"/>
        <end position="197"/>
    </location>
</feature>
<gene>
    <name evidence="2" type="ORF">UU41_C0002G0005</name>
</gene>